<dbReference type="InterPro" id="IPR013785">
    <property type="entry name" value="Aldolase_TIM"/>
</dbReference>
<protein>
    <submittedName>
        <fullName evidence="6">Bifunctional 4-hydroxy-2-oxoglutarate aldolase/2-dehydro-3-deoxy-phosphogluconate aldolase</fullName>
    </submittedName>
</protein>
<comment type="caution">
    <text evidence="6">The sequence shown here is derived from an EMBL/GenBank/DDBJ whole genome shotgun (WGS) entry which is preliminary data.</text>
</comment>
<dbReference type="SUPFAM" id="SSF51569">
    <property type="entry name" value="Aldolase"/>
    <property type="match status" value="1"/>
</dbReference>
<evidence type="ECO:0000256" key="1">
    <source>
        <dbReference type="ARBA" id="ARBA00004761"/>
    </source>
</evidence>
<gene>
    <name evidence="6" type="ORF">ACFQEV_09030</name>
</gene>
<keyword evidence="4" id="KW-0456">Lyase</keyword>
<evidence type="ECO:0000256" key="5">
    <source>
        <dbReference type="ARBA" id="ARBA00023277"/>
    </source>
</evidence>
<comment type="subunit">
    <text evidence="3">Homotrimer.</text>
</comment>
<reference evidence="6 7" key="1">
    <citation type="journal article" date="2019" name="Int. J. Syst. Evol. Microbiol.">
        <title>The Global Catalogue of Microorganisms (GCM) 10K type strain sequencing project: providing services to taxonomists for standard genome sequencing and annotation.</title>
        <authorList>
            <consortium name="The Broad Institute Genomics Platform"/>
            <consortium name="The Broad Institute Genome Sequencing Center for Infectious Disease"/>
            <person name="Wu L."/>
            <person name="Ma J."/>
        </authorList>
    </citation>
    <scope>NUCLEOTIDE SEQUENCE [LARGE SCALE GENOMIC DNA]</scope>
    <source>
        <strain evidence="6 7">YIM 94188</strain>
    </source>
</reference>
<comment type="pathway">
    <text evidence="1">Carbohydrate acid metabolism.</text>
</comment>
<dbReference type="PANTHER" id="PTHR30246">
    <property type="entry name" value="2-KETO-3-DEOXY-6-PHOSPHOGLUCONATE ALDOLASE"/>
    <property type="match status" value="1"/>
</dbReference>
<evidence type="ECO:0000256" key="2">
    <source>
        <dbReference type="ARBA" id="ARBA00006906"/>
    </source>
</evidence>
<proteinExistence type="inferred from homology"/>
<accession>A0ABD5TY36</accession>
<dbReference type="InterPro" id="IPR031338">
    <property type="entry name" value="KDPG/KHG_AS_2"/>
</dbReference>
<name>A0ABD5TY36_9EURY</name>
<evidence type="ECO:0000313" key="7">
    <source>
        <dbReference type="Proteomes" id="UP001596408"/>
    </source>
</evidence>
<dbReference type="EMBL" id="JBHSXH010000011">
    <property type="protein sequence ID" value="MFC6825134.1"/>
    <property type="molecule type" value="Genomic_DNA"/>
</dbReference>
<dbReference type="CDD" id="cd00452">
    <property type="entry name" value="KDPG_aldolase"/>
    <property type="match status" value="1"/>
</dbReference>
<dbReference type="InterPro" id="IPR000887">
    <property type="entry name" value="Aldlse_KDPG_KHG"/>
</dbReference>
<dbReference type="NCBIfam" id="TIGR01182">
    <property type="entry name" value="eda"/>
    <property type="match status" value="1"/>
</dbReference>
<comment type="similarity">
    <text evidence="2">Belongs to the KHG/KDPG aldolase family.</text>
</comment>
<evidence type="ECO:0000256" key="3">
    <source>
        <dbReference type="ARBA" id="ARBA00011233"/>
    </source>
</evidence>
<dbReference type="Pfam" id="PF01081">
    <property type="entry name" value="Aldolase"/>
    <property type="match status" value="1"/>
</dbReference>
<sequence length="217" mass="22146">MMRKQAVQRQLVESGVVAVLRGIPREKIVEVASAIHEGGVTALEITADAERYPEMISAVCEELDGTDAVVGAGTVTDAAAARNAIDAGAEFVLAPDLNEDVIRACNREGVVSVPGITTPTEAVTALEAGADILKLFPASTVGPGHVSALRGPLGDVPIMPTGGVSADDAADYFEAGAVAVGAGSALVNYEAIENDDMEGVTEQAAEFVEAVEAARSD</sequence>
<dbReference type="GO" id="GO:0016829">
    <property type="term" value="F:lyase activity"/>
    <property type="evidence" value="ECO:0007669"/>
    <property type="project" value="UniProtKB-KW"/>
</dbReference>
<dbReference type="Gene3D" id="3.20.20.70">
    <property type="entry name" value="Aldolase class I"/>
    <property type="match status" value="1"/>
</dbReference>
<dbReference type="Proteomes" id="UP001596408">
    <property type="component" value="Unassembled WGS sequence"/>
</dbReference>
<keyword evidence="5" id="KW-0119">Carbohydrate metabolism</keyword>
<dbReference type="AlphaFoldDB" id="A0ABD5TY36"/>
<dbReference type="PANTHER" id="PTHR30246:SF1">
    <property type="entry name" value="2-DEHYDRO-3-DEOXY-6-PHOSPHOGALACTONATE ALDOLASE-RELATED"/>
    <property type="match status" value="1"/>
</dbReference>
<dbReference type="PROSITE" id="PS00160">
    <property type="entry name" value="ALDOLASE_KDPG_KHG_2"/>
    <property type="match status" value="1"/>
</dbReference>
<evidence type="ECO:0000313" key="6">
    <source>
        <dbReference type="EMBL" id="MFC6825134.1"/>
    </source>
</evidence>
<organism evidence="6 7">
    <name type="scientific">Halopelagius fulvigenes</name>
    <dbReference type="NCBI Taxonomy" id="1198324"/>
    <lineage>
        <taxon>Archaea</taxon>
        <taxon>Methanobacteriati</taxon>
        <taxon>Methanobacteriota</taxon>
        <taxon>Stenosarchaea group</taxon>
        <taxon>Halobacteria</taxon>
        <taxon>Halobacteriales</taxon>
        <taxon>Haloferacaceae</taxon>
    </lineage>
</organism>
<keyword evidence="7" id="KW-1185">Reference proteome</keyword>
<dbReference type="RefSeq" id="WP_379695052.1">
    <property type="nucleotide sequence ID" value="NZ_JBHSXH010000011.1"/>
</dbReference>
<evidence type="ECO:0000256" key="4">
    <source>
        <dbReference type="ARBA" id="ARBA00023239"/>
    </source>
</evidence>